<feature type="compositionally biased region" description="Basic and acidic residues" evidence="1">
    <location>
        <begin position="1"/>
        <end position="26"/>
    </location>
</feature>
<gene>
    <name evidence="2" type="ORF">HUJ06_013707</name>
</gene>
<feature type="compositionally biased region" description="Basic residues" evidence="1">
    <location>
        <begin position="27"/>
        <end position="39"/>
    </location>
</feature>
<evidence type="ECO:0000313" key="3">
    <source>
        <dbReference type="Proteomes" id="UP000607653"/>
    </source>
</evidence>
<evidence type="ECO:0000256" key="1">
    <source>
        <dbReference type="SAM" id="MobiDB-lite"/>
    </source>
</evidence>
<feature type="compositionally biased region" description="Basic residues" evidence="1">
    <location>
        <begin position="53"/>
        <end position="62"/>
    </location>
</feature>
<dbReference type="Proteomes" id="UP000607653">
    <property type="component" value="Unassembled WGS sequence"/>
</dbReference>
<keyword evidence="3" id="KW-1185">Reference proteome</keyword>
<accession>A0A822YZ61</accession>
<sequence>MNKRTVGERKERISQEEEKKNEERVGGKKKNKKERKWKKREKERGKLPEGNHPKRSPLAKSG</sequence>
<evidence type="ECO:0000313" key="2">
    <source>
        <dbReference type="EMBL" id="DAD39384.1"/>
    </source>
</evidence>
<dbReference type="AlphaFoldDB" id="A0A822YZ61"/>
<name>A0A822YZ61_NELNU</name>
<reference evidence="2 3" key="1">
    <citation type="journal article" date="2020" name="Mol. Biol. Evol.">
        <title>Distinct Expression and Methylation Patterns for Genes with Different Fates following a Single Whole-Genome Duplication in Flowering Plants.</title>
        <authorList>
            <person name="Shi T."/>
            <person name="Rahmani R.S."/>
            <person name="Gugger P.F."/>
            <person name="Wang M."/>
            <person name="Li H."/>
            <person name="Zhang Y."/>
            <person name="Li Z."/>
            <person name="Wang Q."/>
            <person name="Van de Peer Y."/>
            <person name="Marchal K."/>
            <person name="Chen J."/>
        </authorList>
    </citation>
    <scope>NUCLEOTIDE SEQUENCE [LARGE SCALE GENOMIC DNA]</scope>
    <source>
        <tissue evidence="2">Leaf</tissue>
    </source>
</reference>
<dbReference type="EMBL" id="DUZY01000005">
    <property type="protein sequence ID" value="DAD39384.1"/>
    <property type="molecule type" value="Genomic_DNA"/>
</dbReference>
<feature type="region of interest" description="Disordered" evidence="1">
    <location>
        <begin position="1"/>
        <end position="62"/>
    </location>
</feature>
<protein>
    <submittedName>
        <fullName evidence="2">Uncharacterized protein</fullName>
    </submittedName>
</protein>
<organism evidence="2 3">
    <name type="scientific">Nelumbo nucifera</name>
    <name type="common">Sacred lotus</name>
    <dbReference type="NCBI Taxonomy" id="4432"/>
    <lineage>
        <taxon>Eukaryota</taxon>
        <taxon>Viridiplantae</taxon>
        <taxon>Streptophyta</taxon>
        <taxon>Embryophyta</taxon>
        <taxon>Tracheophyta</taxon>
        <taxon>Spermatophyta</taxon>
        <taxon>Magnoliopsida</taxon>
        <taxon>Proteales</taxon>
        <taxon>Nelumbonaceae</taxon>
        <taxon>Nelumbo</taxon>
    </lineage>
</organism>
<comment type="caution">
    <text evidence="2">The sequence shown here is derived from an EMBL/GenBank/DDBJ whole genome shotgun (WGS) entry which is preliminary data.</text>
</comment>
<proteinExistence type="predicted"/>
<feature type="compositionally biased region" description="Basic and acidic residues" evidence="1">
    <location>
        <begin position="40"/>
        <end position="52"/>
    </location>
</feature>